<name>A0A095SJP2_9GAMM</name>
<reference evidence="12 13" key="1">
    <citation type="submission" date="2012-09" db="EMBL/GenBank/DDBJ databases">
        <title>Genome Sequence of alkane-degrading Bacterium Alcanivorax sp. 19-m-6.</title>
        <authorList>
            <person name="Lai Q."/>
            <person name="Shao Z."/>
        </authorList>
    </citation>
    <scope>NUCLEOTIDE SEQUENCE [LARGE SCALE GENOMIC DNA]</scope>
    <source>
        <strain evidence="12 13">19-m-6</strain>
    </source>
</reference>
<feature type="transmembrane region" description="Helical" evidence="10">
    <location>
        <begin position="112"/>
        <end position="137"/>
    </location>
</feature>
<evidence type="ECO:0000256" key="9">
    <source>
        <dbReference type="SAM" id="MobiDB-lite"/>
    </source>
</evidence>
<gene>
    <name evidence="12" type="ORF">Y5S_01710</name>
</gene>
<dbReference type="PATRIC" id="fig|1177154.3.peg.1743"/>
<dbReference type="RefSeq" id="WP_065130281.1">
    <property type="nucleotide sequence ID" value="NZ_ARXV01000006.1"/>
</dbReference>
<accession>A0A095SJP2</accession>
<organism evidence="12 13">
    <name type="scientific">Alcanivorax nanhaiticus</name>
    <dbReference type="NCBI Taxonomy" id="1177154"/>
    <lineage>
        <taxon>Bacteria</taxon>
        <taxon>Pseudomonadati</taxon>
        <taxon>Pseudomonadota</taxon>
        <taxon>Gammaproteobacteria</taxon>
        <taxon>Oceanospirillales</taxon>
        <taxon>Alcanivoracaceae</taxon>
        <taxon>Alcanivorax</taxon>
    </lineage>
</organism>
<evidence type="ECO:0000256" key="3">
    <source>
        <dbReference type="ARBA" id="ARBA00022475"/>
    </source>
</evidence>
<evidence type="ECO:0000256" key="8">
    <source>
        <dbReference type="RuleBase" id="RU004057"/>
    </source>
</evidence>
<dbReference type="PANTHER" id="PTHR30625">
    <property type="entry name" value="PROTEIN TOLQ"/>
    <property type="match status" value="1"/>
</dbReference>
<protein>
    <submittedName>
        <fullName evidence="12">MotA/TolQ/ExbB proton channel</fullName>
    </submittedName>
</protein>
<feature type="region of interest" description="Disordered" evidence="9">
    <location>
        <begin position="209"/>
        <end position="239"/>
    </location>
</feature>
<feature type="domain" description="MotA/TolQ/ExbB proton channel" evidence="11">
    <location>
        <begin position="72"/>
        <end position="194"/>
    </location>
</feature>
<keyword evidence="7 10" id="KW-0472">Membrane</keyword>
<dbReference type="EMBL" id="ARXV01000006">
    <property type="protein sequence ID" value="KGD64802.1"/>
    <property type="molecule type" value="Genomic_DNA"/>
</dbReference>
<evidence type="ECO:0000256" key="6">
    <source>
        <dbReference type="ARBA" id="ARBA00022989"/>
    </source>
</evidence>
<evidence type="ECO:0000256" key="5">
    <source>
        <dbReference type="ARBA" id="ARBA00022927"/>
    </source>
</evidence>
<dbReference type="OrthoDB" id="5728265at2"/>
<evidence type="ECO:0000256" key="10">
    <source>
        <dbReference type="SAM" id="Phobius"/>
    </source>
</evidence>
<sequence>MNVVIKFFQDGGFWMYPILVVGIIGGAFAVERFIKLKLLERANKRTWEDIYPLLQKGEFDKARQMVEASNSAVGQLLTMGLEVQGTVRRRDDIEIAMEEAMMEITPQLEARTVYISMFANVATLLGLLGTIIGLISAFEAVANANPAEKSALLSNSIAMAMNTTAFGLIAAIPLLVCFNMVNSKTAAIVGSLEMISVKTLKLISTLSRRGYQATPASNEAEKDENAKDDEGDTSAEASS</sequence>
<evidence type="ECO:0000256" key="4">
    <source>
        <dbReference type="ARBA" id="ARBA00022692"/>
    </source>
</evidence>
<keyword evidence="6 10" id="KW-1133">Transmembrane helix</keyword>
<keyword evidence="13" id="KW-1185">Reference proteome</keyword>
<dbReference type="InterPro" id="IPR050790">
    <property type="entry name" value="ExbB/TolQ_transport"/>
</dbReference>
<evidence type="ECO:0000313" key="13">
    <source>
        <dbReference type="Proteomes" id="UP000029444"/>
    </source>
</evidence>
<keyword evidence="2 8" id="KW-0813">Transport</keyword>
<dbReference type="Pfam" id="PF01618">
    <property type="entry name" value="MotA_ExbB"/>
    <property type="match status" value="1"/>
</dbReference>
<proteinExistence type="inferred from homology"/>
<dbReference type="STRING" id="1177154.Y5S_01710"/>
<keyword evidence="5 8" id="KW-0653">Protein transport</keyword>
<keyword evidence="4 10" id="KW-0812">Transmembrane</keyword>
<dbReference type="AlphaFoldDB" id="A0A095SJP2"/>
<feature type="transmembrane region" description="Helical" evidence="10">
    <location>
        <begin position="13"/>
        <end position="34"/>
    </location>
</feature>
<comment type="similarity">
    <text evidence="8">Belongs to the exbB/tolQ family.</text>
</comment>
<dbReference type="Proteomes" id="UP000029444">
    <property type="component" value="Unassembled WGS sequence"/>
</dbReference>
<evidence type="ECO:0000313" key="12">
    <source>
        <dbReference type="EMBL" id="KGD64802.1"/>
    </source>
</evidence>
<dbReference type="GO" id="GO:0017038">
    <property type="term" value="P:protein import"/>
    <property type="evidence" value="ECO:0007669"/>
    <property type="project" value="TreeGrafter"/>
</dbReference>
<dbReference type="PANTHER" id="PTHR30625:SF15">
    <property type="entry name" value="BIOPOLYMER TRANSPORT PROTEIN EXBB"/>
    <property type="match status" value="1"/>
</dbReference>
<comment type="subcellular location">
    <subcellularLocation>
        <location evidence="1">Cell membrane</location>
        <topology evidence="1">Multi-pass membrane protein</topology>
    </subcellularLocation>
    <subcellularLocation>
        <location evidence="8">Membrane</location>
        <topology evidence="8">Multi-pass membrane protein</topology>
    </subcellularLocation>
</comment>
<comment type="caution">
    <text evidence="12">The sequence shown here is derived from an EMBL/GenBank/DDBJ whole genome shotgun (WGS) entry which is preliminary data.</text>
</comment>
<feature type="transmembrane region" description="Helical" evidence="10">
    <location>
        <begin position="157"/>
        <end position="178"/>
    </location>
</feature>
<evidence type="ECO:0000259" key="11">
    <source>
        <dbReference type="Pfam" id="PF01618"/>
    </source>
</evidence>
<evidence type="ECO:0000256" key="7">
    <source>
        <dbReference type="ARBA" id="ARBA00023136"/>
    </source>
</evidence>
<evidence type="ECO:0000256" key="1">
    <source>
        <dbReference type="ARBA" id="ARBA00004651"/>
    </source>
</evidence>
<evidence type="ECO:0000256" key="2">
    <source>
        <dbReference type="ARBA" id="ARBA00022448"/>
    </source>
</evidence>
<dbReference type="InterPro" id="IPR002898">
    <property type="entry name" value="MotA_ExbB_proton_chnl"/>
</dbReference>
<keyword evidence="3" id="KW-1003">Cell membrane</keyword>
<dbReference type="eggNOG" id="COG0811">
    <property type="taxonomic scope" value="Bacteria"/>
</dbReference>
<dbReference type="GO" id="GO:0005886">
    <property type="term" value="C:plasma membrane"/>
    <property type="evidence" value="ECO:0007669"/>
    <property type="project" value="UniProtKB-SubCell"/>
</dbReference>